<sequence length="66" mass="7304">MAEWMFPVAFCVGFLGTGVFGMLLMSSYLEDERAKKYTLLDAPLLVVSVLLLCLGSGIFGWFGVYE</sequence>
<keyword evidence="1" id="KW-1133">Transmembrane helix</keyword>
<evidence type="ECO:0000313" key="2">
    <source>
        <dbReference type="EMBL" id="AON97516.1"/>
    </source>
</evidence>
<proteinExistence type="predicted"/>
<keyword evidence="3" id="KW-1185">Reference proteome</keyword>
<keyword evidence="1" id="KW-0812">Transmembrane</keyword>
<gene>
    <name evidence="2" type="primary">20</name>
    <name evidence="2" type="ORF">SEA_CHEWYVIII_20</name>
</gene>
<dbReference type="GeneID" id="80018720"/>
<organism evidence="2 3">
    <name type="scientific">Rhodococcus phage ChewyVIII</name>
    <dbReference type="NCBI Taxonomy" id="1887657"/>
    <lineage>
        <taxon>Viruses</taxon>
        <taxon>Duplodnaviria</taxon>
        <taxon>Heunggongvirae</taxon>
        <taxon>Uroviricota</taxon>
        <taxon>Caudoviricetes</taxon>
        <taxon>Chewyvirus</taxon>
        <taxon>Chewyvirus chewyVIII</taxon>
    </lineage>
</organism>
<reference evidence="3" key="1">
    <citation type="submission" date="2016-07" db="EMBL/GenBank/DDBJ databases">
        <authorList>
            <person name="Florea S."/>
            <person name="Webb J.S."/>
            <person name="Jaromczyk J."/>
            <person name="Schardl C.L."/>
        </authorList>
    </citation>
    <scope>NUCLEOTIDE SEQUENCE [LARGE SCALE GENOMIC DNA]</scope>
</reference>
<feature type="transmembrane region" description="Helical" evidence="1">
    <location>
        <begin position="37"/>
        <end position="62"/>
    </location>
</feature>
<dbReference type="Proteomes" id="UP000221751">
    <property type="component" value="Segment"/>
</dbReference>
<accession>A0A1C9EIA6</accession>
<keyword evidence="1" id="KW-0472">Membrane</keyword>
<feature type="transmembrane region" description="Helical" evidence="1">
    <location>
        <begin position="6"/>
        <end position="25"/>
    </location>
</feature>
<dbReference type="EMBL" id="KX557288">
    <property type="protein sequence ID" value="AON97516.1"/>
    <property type="molecule type" value="Genomic_DNA"/>
</dbReference>
<protein>
    <submittedName>
        <fullName evidence="2">Uncharacterized protein</fullName>
    </submittedName>
</protein>
<dbReference type="RefSeq" id="YP_010754137.1">
    <property type="nucleotide sequence ID" value="NC_073456.1"/>
</dbReference>
<evidence type="ECO:0000256" key="1">
    <source>
        <dbReference type="SAM" id="Phobius"/>
    </source>
</evidence>
<evidence type="ECO:0000313" key="3">
    <source>
        <dbReference type="Proteomes" id="UP000221751"/>
    </source>
</evidence>
<dbReference type="KEGG" id="vg:80018720"/>
<name>A0A1C9EIA6_9CAUD</name>